<gene>
    <name evidence="5" type="ORF">EVEC_LOCUS8633</name>
</gene>
<evidence type="ECO:0000256" key="3">
    <source>
        <dbReference type="SAM" id="SignalP"/>
    </source>
</evidence>
<comment type="caution">
    <text evidence="2">Lacks conserved residue(s) required for the propagation of feature annotation.</text>
</comment>
<dbReference type="OrthoDB" id="1334205at2759"/>
<dbReference type="WBParaSite" id="EVEC_0000919201-mRNA-1">
    <property type="protein sequence ID" value="EVEC_0000919201-mRNA-1"/>
    <property type="gene ID" value="EVEC_0000919201"/>
</dbReference>
<feature type="domain" description="P-type" evidence="4">
    <location>
        <begin position="19"/>
        <end position="77"/>
    </location>
</feature>
<sequence>MLLINILLAAYLITVTFSDSVTLPKVVCGERLDCFPEPGVTQQACETRGCIWDTDPCPVWERCKSKKHNLKPLFFTT</sequence>
<evidence type="ECO:0000256" key="1">
    <source>
        <dbReference type="ARBA" id="ARBA00023157"/>
    </source>
</evidence>
<accession>A0A0N4VES1</accession>
<evidence type="ECO:0000256" key="2">
    <source>
        <dbReference type="PROSITE-ProRule" id="PRU00779"/>
    </source>
</evidence>
<keyword evidence="1" id="KW-1015">Disulfide bond</keyword>
<dbReference type="CDD" id="cd00111">
    <property type="entry name" value="Trefoil"/>
    <property type="match status" value="1"/>
</dbReference>
<evidence type="ECO:0000313" key="7">
    <source>
        <dbReference type="WBParaSite" id="EVEC_0000919201-mRNA-1"/>
    </source>
</evidence>
<dbReference type="AlphaFoldDB" id="A0A0N4VES1"/>
<evidence type="ECO:0000313" key="6">
    <source>
        <dbReference type="Proteomes" id="UP000274131"/>
    </source>
</evidence>
<dbReference type="InterPro" id="IPR000519">
    <property type="entry name" value="P_trefoil_dom"/>
</dbReference>
<evidence type="ECO:0000313" key="5">
    <source>
        <dbReference type="EMBL" id="VDD93882.1"/>
    </source>
</evidence>
<evidence type="ECO:0000259" key="4">
    <source>
        <dbReference type="PROSITE" id="PS51448"/>
    </source>
</evidence>
<dbReference type="EMBL" id="UXUI01009526">
    <property type="protein sequence ID" value="VDD93882.1"/>
    <property type="molecule type" value="Genomic_DNA"/>
</dbReference>
<dbReference type="PROSITE" id="PS51448">
    <property type="entry name" value="P_TREFOIL_2"/>
    <property type="match status" value="1"/>
</dbReference>
<reference evidence="5 6" key="2">
    <citation type="submission" date="2018-10" db="EMBL/GenBank/DDBJ databases">
        <authorList>
            <consortium name="Pathogen Informatics"/>
        </authorList>
    </citation>
    <scope>NUCLEOTIDE SEQUENCE [LARGE SCALE GENOMIC DNA]</scope>
</reference>
<keyword evidence="3" id="KW-0732">Signal</keyword>
<proteinExistence type="predicted"/>
<keyword evidence="6" id="KW-1185">Reference proteome</keyword>
<dbReference type="Proteomes" id="UP000274131">
    <property type="component" value="Unassembled WGS sequence"/>
</dbReference>
<dbReference type="Pfam" id="PF00088">
    <property type="entry name" value="Trefoil"/>
    <property type="match status" value="1"/>
</dbReference>
<feature type="signal peptide" evidence="3">
    <location>
        <begin position="1"/>
        <end position="18"/>
    </location>
</feature>
<dbReference type="Gene3D" id="4.10.110.10">
    <property type="entry name" value="Spasmolytic Protein, domain 1"/>
    <property type="match status" value="1"/>
</dbReference>
<protein>
    <submittedName>
        <fullName evidence="7">P-type domain-containing protein</fullName>
    </submittedName>
</protein>
<organism evidence="7">
    <name type="scientific">Enterobius vermicularis</name>
    <name type="common">Human pinworm</name>
    <dbReference type="NCBI Taxonomy" id="51028"/>
    <lineage>
        <taxon>Eukaryota</taxon>
        <taxon>Metazoa</taxon>
        <taxon>Ecdysozoa</taxon>
        <taxon>Nematoda</taxon>
        <taxon>Chromadorea</taxon>
        <taxon>Rhabditida</taxon>
        <taxon>Spirurina</taxon>
        <taxon>Oxyuridomorpha</taxon>
        <taxon>Oxyuroidea</taxon>
        <taxon>Oxyuridae</taxon>
        <taxon>Enterobius</taxon>
    </lineage>
</organism>
<dbReference type="SUPFAM" id="SSF57492">
    <property type="entry name" value="Trefoil"/>
    <property type="match status" value="1"/>
</dbReference>
<feature type="chain" id="PRO_5043122863" evidence="3">
    <location>
        <begin position="19"/>
        <end position="77"/>
    </location>
</feature>
<dbReference type="STRING" id="51028.A0A0N4VES1"/>
<name>A0A0N4VES1_ENTVE</name>
<reference evidence="7" key="1">
    <citation type="submission" date="2017-02" db="UniProtKB">
        <authorList>
            <consortium name="WormBaseParasite"/>
        </authorList>
    </citation>
    <scope>IDENTIFICATION</scope>
</reference>
<dbReference type="InterPro" id="IPR044913">
    <property type="entry name" value="P_trefoil_dom_sf"/>
</dbReference>